<feature type="compositionally biased region" description="Polar residues" evidence="5">
    <location>
        <begin position="850"/>
        <end position="870"/>
    </location>
</feature>
<feature type="domain" description="PHD-type" evidence="7">
    <location>
        <begin position="1461"/>
        <end position="1580"/>
    </location>
</feature>
<evidence type="ECO:0000313" key="8">
    <source>
        <dbReference type="EMBL" id="OAQ24334.1"/>
    </source>
</evidence>
<dbReference type="OrthoDB" id="161570at2759"/>
<evidence type="ECO:0000256" key="3">
    <source>
        <dbReference type="ARBA" id="ARBA00022833"/>
    </source>
</evidence>
<feature type="region of interest" description="Disordered" evidence="5">
    <location>
        <begin position="641"/>
        <end position="704"/>
    </location>
</feature>
<feature type="compositionally biased region" description="Polar residues" evidence="5">
    <location>
        <begin position="642"/>
        <end position="652"/>
    </location>
</feature>
<dbReference type="Pfam" id="PF13771">
    <property type="entry name" value="zf-HC5HC2H"/>
    <property type="match status" value="1"/>
</dbReference>
<dbReference type="InterPro" id="IPR019786">
    <property type="entry name" value="Zinc_finger_PHD-type_CS"/>
</dbReference>
<feature type="region of interest" description="Disordered" evidence="5">
    <location>
        <begin position="282"/>
        <end position="304"/>
    </location>
</feature>
<evidence type="ECO:0000256" key="5">
    <source>
        <dbReference type="SAM" id="MobiDB-lite"/>
    </source>
</evidence>
<dbReference type="InterPro" id="IPR034732">
    <property type="entry name" value="EPHD"/>
</dbReference>
<evidence type="ECO:0008006" key="10">
    <source>
        <dbReference type="Google" id="ProtNLM"/>
    </source>
</evidence>
<dbReference type="EMBL" id="KV442096">
    <property type="protein sequence ID" value="OAQ24334.1"/>
    <property type="molecule type" value="Genomic_DNA"/>
</dbReference>
<dbReference type="GO" id="GO:0043565">
    <property type="term" value="F:sequence-specific DNA binding"/>
    <property type="evidence" value="ECO:0007669"/>
    <property type="project" value="InterPro"/>
</dbReference>
<feature type="region of interest" description="Disordered" evidence="5">
    <location>
        <begin position="961"/>
        <end position="997"/>
    </location>
</feature>
<name>A0A197JIY4_9FUNG</name>
<dbReference type="STRING" id="1314771.A0A197JIY4"/>
<accession>A0A197JIY4</accession>
<feature type="compositionally biased region" description="Low complexity" evidence="5">
    <location>
        <begin position="829"/>
        <end position="849"/>
    </location>
</feature>
<dbReference type="Gene3D" id="3.30.40.10">
    <property type="entry name" value="Zinc/RING finger domain, C3HC4 (zinc finger)"/>
    <property type="match status" value="1"/>
</dbReference>
<dbReference type="GO" id="GO:0006355">
    <property type="term" value="P:regulation of DNA-templated transcription"/>
    <property type="evidence" value="ECO:0007669"/>
    <property type="project" value="InterPro"/>
</dbReference>
<dbReference type="Gene3D" id="2.30.30.140">
    <property type="match status" value="3"/>
</dbReference>
<keyword evidence="1" id="KW-0479">Metal-binding</keyword>
<dbReference type="InterPro" id="IPR013083">
    <property type="entry name" value="Znf_RING/FYVE/PHD"/>
</dbReference>
<dbReference type="InterPro" id="IPR000679">
    <property type="entry name" value="Znf_GATA"/>
</dbReference>
<feature type="region of interest" description="Disordered" evidence="5">
    <location>
        <begin position="785"/>
        <end position="902"/>
    </location>
</feature>
<protein>
    <recommendedName>
        <fullName evidence="10">PHD-type domain-containing protein</fullName>
    </recommendedName>
</protein>
<sequence length="2371" mass="262866">MEMTADVQPTESDATPCLDTIAGSNSAATATSIPTVPTPTTSTATATTPIIVKRGRGRPRKPDTGTGTPNTFGTPDEIAGHPSILPRRPEATTGSSSSSLPGSNQSQQRPTVNLNSTNSTNRQCESCMTFGARLYKFGKLKVCKECEDLMRTMTGSSRRQTVAPPTPPAAPSSSSSTSTVLRKQGHSVSTAPSHQHRVIPKAASTSSKQDHVGLNTISHFSTVPHSTFDPSITTISPSSLVLVPEPKHVSVILTKRGEIAKKRGRKPKPRDESTNLIPKVAPIPASQQPEQPTANPTSEQVAGKKRSRIPMALYPYNILPVTDPASVVVFKSKSATYVEASVTATPAASIAFPSPIDPSNSSFSHDDSSSFQTTGAFLTRTASKLLGGQQVIGVDSNIHGYAHGRLVKVQNIDKTWHFGAMVGLDRGKIKVHFDGWGPEWDEWIASDSRRLKVLNAEETTLRNSLLLPPTQPSSQAPTAVASENQHLQQLPTDDCPTLQADSASHKATPPPPPRPTVALPMKPPKVLKPIAVKRKLAPSMDDVVPALMVVDPDLPRPFANMAKKPKTSEALDQFGESLSNPMHLMAPKPKKPKLNKSPSITAATSEGRVPAGVITPTPTTATGTGVASTSGISIDLSLRKPSLTSASDSPTPVLSCANLKEGKPKVTKSTSTKNVPKPPKLIAIAPKGSATGDSSTTATEATTPAADKPIKLSLADARILLIGIEVGTKVQAQDKRGQWRPSTVVQVKARRVLVKYDECPNLADEWFIADSNRLILPERPLMGPLHEDSQIRATPKAIPTNDLKRRDSAWSPPIDIESTSPIGDPATCSRSPSSSSSLSTAQSSQTSSPNTADLFSTSSDDLSEPGSTVSLPGDPTDKEPGKDDEPPPPPVPRPPHTLGNPILLDLPPYEIVAFEFEDQEKELLRIIHQVLDTGMIKNAVVEFPPEEYIPTVRVVKKKKKVAEGAGGEGAAEGEDGENEDDDDGEVELEKKVSKRTNDKTRERFEALMEARLEKRSHRPSIFSPRKTPNVIRKKDPDVLQRIREEAKRNMCNIPVLRYVRQVIYKESDRLEALNSSFERQKQKFARAMSNRASASNRMKIKRTSGPLSRRIFGLSNPNLTGITFNEAGYIESSNIPKPVVVPSPEALKKLKKMQKKKERLMKQKAMENPNQDLVPDTTVDDTFQNLRSLTRDNKKRMRPLKEDHITFLRRTMVTGTRIRSRDRQMEWLTAVIRDVKNSRVLVHYEGFAEFFNEWIDINSERLKFDPTMEQYPVPLEGVLAPTVATAAVVTPVPQVETMSSAPVPAETSEVVAATEVVESNFEAISDNVQHEEGGKEVNCVQCQVKISQFRIYCMYCEVESKVEGSERKPFNICLWCFSNAYPDHHDHPRSSFATKVIVGPRGVRPVKGGIITRFEKDLMDLEYKEPDRPETALVPDLHFQAMMGLESDQGFLYLDQQWKERKVCAFCNDDGTSKDFFIGPQPFLLASTNRYGDTKKRNFWAHDACARHSPEVIQAKDGSWYNVSMAMRRGRTVKCTGCREKGATIGCFDPKCGRSFHVPCTGKPMSHFEDGVIFWCPQHERALMQRDAYDDTFSCDRCSKILGVNPWHTCSKCSEDYFHTFDLCRECFSKDDINHEHDKDDFNVTSLEHMYKEQMEKEAAAAQAIEAEEYAPVKKKMPAYKAKMRGLSRLVCSYCWSGTSAKWRKGYNGVLMCEDCFLAGPVNDIPMQPPMDMETLADGVGSVPLSSVSLLAAQEEYSRGVGTYATSAEDYSHSPYLTRTAVSAVRFDHSSSQAVYLDSYGPAENQLFSLPIDTTYYDIPGRAPRWATHSGTDYHGTWLPQTVRRAVTKFTNPNDKILSNFLGRGTDAIECFLLGRCCTAVDINPAAVTLSIRNCSFAIPQDGSIKAEHRPTILQGDSRRLTGPLFESETFDHVLSHPPYKDCVAYSTHIDGDLSRFGNALEFQREMRSVVRETYRLLKMGRRCTLGIGDNREHCFYIPVSFQLIRQYINEGFELEELIVKRQRYCAMFGLGTYLCVQFDFLCFTHEFIATLRKVPKEEIDTMILEPDYAVLDDVVITSTVRAIPSCPVERKSVVMGSVWTFKPTEEYDFPTLCVSRMVERFGRNDANWEEYKLSFKMDNPDDTKSEQWTEHAVEILPPEEDDLVSYERDRLQQIQENNRMLLALGLITDLSETSDDLGHQTKISKDAPCYPPPARTTLRLIAHIPCTILKAHQITAYRTTIMHLAKQALDQLPVSGIFIVGAQDIRTESGKLYPLGMLIMEDVIRAVGEDCLKLKELIEAVPDGYQKDRRKITNWGEFKEEPRSPGEGIPTHHLPIVHACYLVFTKVKERVMPTQGTTTPRAENEIVLAE</sequence>
<evidence type="ECO:0000256" key="4">
    <source>
        <dbReference type="PROSITE-ProRule" id="PRU00094"/>
    </source>
</evidence>
<dbReference type="PROSITE" id="PS50114">
    <property type="entry name" value="GATA_ZN_FINGER_2"/>
    <property type="match status" value="1"/>
</dbReference>
<dbReference type="PROSITE" id="PS01359">
    <property type="entry name" value="ZF_PHD_1"/>
    <property type="match status" value="1"/>
</dbReference>
<evidence type="ECO:0000259" key="6">
    <source>
        <dbReference type="PROSITE" id="PS50114"/>
    </source>
</evidence>
<feature type="compositionally biased region" description="Acidic residues" evidence="5">
    <location>
        <begin position="971"/>
        <end position="986"/>
    </location>
</feature>
<keyword evidence="2 4" id="KW-0863">Zinc-finger</keyword>
<feature type="compositionally biased region" description="Low complexity" evidence="5">
    <location>
        <begin position="64"/>
        <end position="75"/>
    </location>
</feature>
<evidence type="ECO:0000256" key="2">
    <source>
        <dbReference type="ARBA" id="ARBA00022771"/>
    </source>
</evidence>
<keyword evidence="9" id="KW-1185">Reference proteome</keyword>
<feature type="compositionally biased region" description="Basic and acidic residues" evidence="5">
    <location>
        <begin position="987"/>
        <end position="997"/>
    </location>
</feature>
<feature type="compositionally biased region" description="Low complexity" evidence="5">
    <location>
        <begin position="95"/>
        <end position="108"/>
    </location>
</feature>
<dbReference type="CDD" id="cd15571">
    <property type="entry name" value="ePHD"/>
    <property type="match status" value="1"/>
</dbReference>
<feature type="compositionally biased region" description="Polar residues" evidence="5">
    <location>
        <begin position="472"/>
        <end position="491"/>
    </location>
</feature>
<gene>
    <name evidence="8" type="ORF">K457DRAFT_24206</name>
</gene>
<dbReference type="SUPFAM" id="SSF63748">
    <property type="entry name" value="Tudor/PWWP/MBT"/>
    <property type="match status" value="1"/>
</dbReference>
<feature type="compositionally biased region" description="Low complexity" evidence="5">
    <location>
        <begin position="26"/>
        <end position="52"/>
    </location>
</feature>
<reference evidence="8 9" key="1">
    <citation type="submission" date="2016-05" db="EMBL/GenBank/DDBJ databases">
        <title>Genome sequencing reveals origins of a unique bacterial endosymbiosis in the earliest lineages of terrestrial Fungi.</title>
        <authorList>
            <consortium name="DOE Joint Genome Institute"/>
            <person name="Uehling J."/>
            <person name="Gryganskyi A."/>
            <person name="Hameed K."/>
            <person name="Tschaplinski T."/>
            <person name="Misztal P."/>
            <person name="Wu S."/>
            <person name="Desiro A."/>
            <person name="Vande Pol N."/>
            <person name="Du Z.-Y."/>
            <person name="Zienkiewicz A."/>
            <person name="Zienkiewicz K."/>
            <person name="Morin E."/>
            <person name="Tisserant E."/>
            <person name="Splivallo R."/>
            <person name="Hainaut M."/>
            <person name="Henrissat B."/>
            <person name="Ohm R."/>
            <person name="Kuo A."/>
            <person name="Yan J."/>
            <person name="Lipzen A."/>
            <person name="Nolan M."/>
            <person name="Labutti K."/>
            <person name="Barry K."/>
            <person name="Goldstein A."/>
            <person name="Labbe J."/>
            <person name="Schadt C."/>
            <person name="Tuskan G."/>
            <person name="Grigoriev I."/>
            <person name="Martin F."/>
            <person name="Vilgalys R."/>
            <person name="Bonito G."/>
        </authorList>
    </citation>
    <scope>NUCLEOTIDE SEQUENCE [LARGE SCALE GENOMIC DNA]</scope>
    <source>
        <strain evidence="8 9">AG-77</strain>
    </source>
</reference>
<feature type="compositionally biased region" description="Polar residues" evidence="5">
    <location>
        <begin position="109"/>
        <end position="122"/>
    </location>
</feature>
<feature type="region of interest" description="Disordered" evidence="5">
    <location>
        <begin position="1"/>
        <end position="122"/>
    </location>
</feature>
<feature type="compositionally biased region" description="Polar residues" evidence="5">
    <location>
        <begin position="285"/>
        <end position="300"/>
    </location>
</feature>
<feature type="compositionally biased region" description="Basic and acidic residues" evidence="5">
    <location>
        <begin position="875"/>
        <end position="885"/>
    </location>
</feature>
<organism evidence="8 9">
    <name type="scientific">Linnemannia elongata AG-77</name>
    <dbReference type="NCBI Taxonomy" id="1314771"/>
    <lineage>
        <taxon>Eukaryota</taxon>
        <taxon>Fungi</taxon>
        <taxon>Fungi incertae sedis</taxon>
        <taxon>Mucoromycota</taxon>
        <taxon>Mortierellomycotina</taxon>
        <taxon>Mortierellomycetes</taxon>
        <taxon>Mortierellales</taxon>
        <taxon>Mortierellaceae</taxon>
        <taxon>Linnemannia</taxon>
    </lineage>
</organism>
<dbReference type="Gene3D" id="3.40.50.150">
    <property type="entry name" value="Vaccinia Virus protein VP39"/>
    <property type="match status" value="2"/>
</dbReference>
<evidence type="ECO:0000313" key="9">
    <source>
        <dbReference type="Proteomes" id="UP000078512"/>
    </source>
</evidence>
<dbReference type="InterPro" id="IPR029063">
    <property type="entry name" value="SAM-dependent_MTases_sf"/>
</dbReference>
<dbReference type="Proteomes" id="UP000078512">
    <property type="component" value="Unassembled WGS sequence"/>
</dbReference>
<feature type="region of interest" description="Disordered" evidence="5">
    <location>
        <begin position="463"/>
        <end position="522"/>
    </location>
</feature>
<proteinExistence type="predicted"/>
<dbReference type="PROSITE" id="PS51805">
    <property type="entry name" value="EPHD"/>
    <property type="match status" value="1"/>
</dbReference>
<evidence type="ECO:0000259" key="7">
    <source>
        <dbReference type="PROSITE" id="PS51805"/>
    </source>
</evidence>
<dbReference type="InterPro" id="IPR001965">
    <property type="entry name" value="Znf_PHD"/>
</dbReference>
<dbReference type="SMART" id="SM00249">
    <property type="entry name" value="PHD"/>
    <property type="match status" value="1"/>
</dbReference>
<evidence type="ECO:0000256" key="1">
    <source>
        <dbReference type="ARBA" id="ARBA00022723"/>
    </source>
</evidence>
<feature type="domain" description="GATA-type" evidence="6">
    <location>
        <begin position="1692"/>
        <end position="1718"/>
    </location>
</feature>
<dbReference type="GO" id="GO:0008270">
    <property type="term" value="F:zinc ion binding"/>
    <property type="evidence" value="ECO:0007669"/>
    <property type="project" value="UniProtKB-KW"/>
</dbReference>
<feature type="compositionally biased region" description="Low complexity" evidence="5">
    <location>
        <begin position="680"/>
        <end position="704"/>
    </location>
</feature>
<keyword evidence="3" id="KW-0862">Zinc</keyword>
<dbReference type="SUPFAM" id="SSF53335">
    <property type="entry name" value="S-adenosyl-L-methionine-dependent methyltransferases"/>
    <property type="match status" value="1"/>
</dbReference>
<feature type="region of interest" description="Disordered" evidence="5">
    <location>
        <begin position="155"/>
        <end position="209"/>
    </location>
</feature>